<dbReference type="EMBL" id="CP150496">
    <property type="protein sequence ID" value="WYW56256.1"/>
    <property type="molecule type" value="Genomic_DNA"/>
</dbReference>
<evidence type="ECO:0000313" key="3">
    <source>
        <dbReference type="Proteomes" id="UP001491088"/>
    </source>
</evidence>
<name>A0ABZ2TT04_9FLAO</name>
<dbReference type="Pfam" id="PF21941">
    <property type="entry name" value="SMEK_N"/>
    <property type="match status" value="1"/>
</dbReference>
<sequence>MARVKTDIIINAFALLESKIKLYSHLNLQDINIHLENILRDILNIIYSDRQFINLNTEEGNFASIDLGDNINDIALQVTSTTTPKKVRETISKYKDEYNYKKVIMLFGKIDKPKRTITFDTEIDGRFEFEEWDFSMLIEKINDCKSHEIDQIQQILINEVIPKVTSNLKTEDDSATKLWDNLEQKDIRNFKDKLLDVNSNIRDARIEMYCREIASGKVELSNYSEREISAMKYRVFEICQKELLDFCDENEKKELSHIEINKLITDYTEQAYIVIEERTKDYSYPFKNKDTLKKIVLALIDECYLSFDEKGIYV</sequence>
<dbReference type="NCBIfam" id="NF033859">
    <property type="entry name" value="SMEK_N"/>
    <property type="match status" value="1"/>
</dbReference>
<dbReference type="RefSeq" id="WP_340934106.1">
    <property type="nucleotide sequence ID" value="NZ_CP150496.1"/>
</dbReference>
<proteinExistence type="predicted"/>
<dbReference type="InterPro" id="IPR047740">
    <property type="entry name" value="SMEK_dom"/>
</dbReference>
<reference evidence="2 3" key="1">
    <citation type="submission" date="2024-03" db="EMBL/GenBank/DDBJ databases">
        <authorList>
            <person name="Cao K."/>
        </authorList>
    </citation>
    <scope>NUCLEOTIDE SEQUENCE [LARGE SCALE GENOMIC DNA]</scope>
    <source>
        <strain evidence="2 3">MCCC 1K00696</strain>
    </source>
</reference>
<organism evidence="2 3">
    <name type="scientific">Polaribacter marinaquae</name>
    <dbReference type="NCBI Taxonomy" id="1642819"/>
    <lineage>
        <taxon>Bacteria</taxon>
        <taxon>Pseudomonadati</taxon>
        <taxon>Bacteroidota</taxon>
        <taxon>Flavobacteriia</taxon>
        <taxon>Flavobacteriales</taxon>
        <taxon>Flavobacteriaceae</taxon>
    </lineage>
</organism>
<evidence type="ECO:0000259" key="1">
    <source>
        <dbReference type="Pfam" id="PF21941"/>
    </source>
</evidence>
<protein>
    <submittedName>
        <fullName evidence="2">SMEK domain-containing protein</fullName>
    </submittedName>
</protein>
<evidence type="ECO:0000313" key="2">
    <source>
        <dbReference type="EMBL" id="WYW56256.1"/>
    </source>
</evidence>
<dbReference type="Proteomes" id="UP001491088">
    <property type="component" value="Chromosome"/>
</dbReference>
<gene>
    <name evidence="2" type="ORF">WG950_03115</name>
</gene>
<feature type="domain" description="SMEK" evidence="1">
    <location>
        <begin position="9"/>
        <end position="142"/>
    </location>
</feature>
<keyword evidence="3" id="KW-1185">Reference proteome</keyword>
<accession>A0ABZ2TT04</accession>